<evidence type="ECO:0000313" key="2">
    <source>
        <dbReference type="Proteomes" id="UP001164250"/>
    </source>
</evidence>
<comment type="caution">
    <text evidence="1">The sequence shown here is derived from an EMBL/GenBank/DDBJ whole genome shotgun (WGS) entry which is preliminary data.</text>
</comment>
<keyword evidence="2" id="KW-1185">Reference proteome</keyword>
<dbReference type="Proteomes" id="UP001164250">
    <property type="component" value="Chromosome 7"/>
</dbReference>
<organism evidence="1 2">
    <name type="scientific">Pistacia atlantica</name>
    <dbReference type="NCBI Taxonomy" id="434234"/>
    <lineage>
        <taxon>Eukaryota</taxon>
        <taxon>Viridiplantae</taxon>
        <taxon>Streptophyta</taxon>
        <taxon>Embryophyta</taxon>
        <taxon>Tracheophyta</taxon>
        <taxon>Spermatophyta</taxon>
        <taxon>Magnoliopsida</taxon>
        <taxon>eudicotyledons</taxon>
        <taxon>Gunneridae</taxon>
        <taxon>Pentapetalae</taxon>
        <taxon>rosids</taxon>
        <taxon>malvids</taxon>
        <taxon>Sapindales</taxon>
        <taxon>Anacardiaceae</taxon>
        <taxon>Pistacia</taxon>
    </lineage>
</organism>
<dbReference type="EMBL" id="CM047903">
    <property type="protein sequence ID" value="KAJ0093135.1"/>
    <property type="molecule type" value="Genomic_DNA"/>
</dbReference>
<proteinExistence type="predicted"/>
<accession>A0ACC1B2H9</accession>
<gene>
    <name evidence="1" type="ORF">Patl1_25166</name>
</gene>
<sequence>MVTTIADEAQVTIETNYDRANELKAFDDSKVGVKGLVDAGIVKIPRIFYNPAR</sequence>
<reference evidence="2" key="1">
    <citation type="journal article" date="2023" name="G3 (Bethesda)">
        <title>Genome assembly and association tests identify interacting loci associated with vigor, precocity, and sex in interspecific pistachio rootstocks.</title>
        <authorList>
            <person name="Palmer W."/>
            <person name="Jacygrad E."/>
            <person name="Sagayaradj S."/>
            <person name="Cavanaugh K."/>
            <person name="Han R."/>
            <person name="Bertier L."/>
            <person name="Beede B."/>
            <person name="Kafkas S."/>
            <person name="Golino D."/>
            <person name="Preece J."/>
            <person name="Michelmore R."/>
        </authorList>
    </citation>
    <scope>NUCLEOTIDE SEQUENCE [LARGE SCALE GENOMIC DNA]</scope>
</reference>
<evidence type="ECO:0000313" key="1">
    <source>
        <dbReference type="EMBL" id="KAJ0093135.1"/>
    </source>
</evidence>
<name>A0ACC1B2H9_9ROSI</name>
<protein>
    <submittedName>
        <fullName evidence="1">Uncharacterized protein</fullName>
    </submittedName>
</protein>